<dbReference type="Proteomes" id="UP000663860">
    <property type="component" value="Unassembled WGS sequence"/>
</dbReference>
<sequence>MYWKHGSFFPIKRRISRTMVESGVVINSFNPPHLDFFFNLTNTQLNSISIISNNVNLLQVSPLSEISIVPVNFSDGYHHLDILMLDDIHDIEFYQQIDISTGNQTLRVTILNEDHEPVKNISVHLELSIYSHITAQQYTNQFGEVTFNYLSRNSQVYVEAISMTTKRYAFSGLNTLKYQNITLILEEMNSTHYDEYLINR</sequence>
<gene>
    <name evidence="1" type="ORF">IZO911_LOCUS11665</name>
    <name evidence="2" type="ORF">KXQ929_LOCUS12513</name>
</gene>
<evidence type="ECO:0000313" key="1">
    <source>
        <dbReference type="EMBL" id="CAF0890000.1"/>
    </source>
</evidence>
<proteinExistence type="predicted"/>
<evidence type="ECO:0000313" key="2">
    <source>
        <dbReference type="EMBL" id="CAF3722657.1"/>
    </source>
</evidence>
<evidence type="ECO:0000313" key="3">
    <source>
        <dbReference type="Proteomes" id="UP000663860"/>
    </source>
</evidence>
<comment type="caution">
    <text evidence="1">The sequence shown here is derived from an EMBL/GenBank/DDBJ whole genome shotgun (WGS) entry which is preliminary data.</text>
</comment>
<organism evidence="1 3">
    <name type="scientific">Adineta steineri</name>
    <dbReference type="NCBI Taxonomy" id="433720"/>
    <lineage>
        <taxon>Eukaryota</taxon>
        <taxon>Metazoa</taxon>
        <taxon>Spiralia</taxon>
        <taxon>Gnathifera</taxon>
        <taxon>Rotifera</taxon>
        <taxon>Eurotatoria</taxon>
        <taxon>Bdelloidea</taxon>
        <taxon>Adinetida</taxon>
        <taxon>Adinetidae</taxon>
        <taxon>Adineta</taxon>
    </lineage>
</organism>
<name>A0A813YV74_9BILA</name>
<protein>
    <submittedName>
        <fullName evidence="1">Uncharacterized protein</fullName>
    </submittedName>
</protein>
<dbReference type="AlphaFoldDB" id="A0A813YV74"/>
<dbReference type="EMBL" id="CAJOBB010000645">
    <property type="protein sequence ID" value="CAF3722657.1"/>
    <property type="molecule type" value="Genomic_DNA"/>
</dbReference>
<dbReference type="Proteomes" id="UP000663868">
    <property type="component" value="Unassembled WGS sequence"/>
</dbReference>
<accession>A0A813YV74</accession>
<dbReference type="EMBL" id="CAJNOE010000088">
    <property type="protein sequence ID" value="CAF0890000.1"/>
    <property type="molecule type" value="Genomic_DNA"/>
</dbReference>
<reference evidence="1" key="1">
    <citation type="submission" date="2021-02" db="EMBL/GenBank/DDBJ databases">
        <authorList>
            <person name="Nowell W R."/>
        </authorList>
    </citation>
    <scope>NUCLEOTIDE SEQUENCE</scope>
</reference>